<dbReference type="EMBL" id="JAWDGP010000972">
    <property type="protein sequence ID" value="KAK3795864.1"/>
    <property type="molecule type" value="Genomic_DNA"/>
</dbReference>
<evidence type="ECO:0000313" key="1">
    <source>
        <dbReference type="EMBL" id="KAK3795864.1"/>
    </source>
</evidence>
<dbReference type="Proteomes" id="UP001283361">
    <property type="component" value="Unassembled WGS sequence"/>
</dbReference>
<sequence length="136" mass="14834">MLHVCPSERQVAGHQDLVVSRGCVTGWDCNESRFEVGVLMVGEIPECYKRIPLPPQIWDGECRASVGSVVIPDLAQIETTESLNLQQITLGSQMERSSAAPPAVPWWFMPGPEGGARSITNHLLPWCPAQSDPAGR</sequence>
<accession>A0AAE1AXI6</accession>
<evidence type="ECO:0000313" key="2">
    <source>
        <dbReference type="Proteomes" id="UP001283361"/>
    </source>
</evidence>
<keyword evidence="2" id="KW-1185">Reference proteome</keyword>
<name>A0AAE1AXI6_9GAST</name>
<proteinExistence type="predicted"/>
<gene>
    <name evidence="1" type="ORF">RRG08_011414</name>
</gene>
<protein>
    <submittedName>
        <fullName evidence="1">Uncharacterized protein</fullName>
    </submittedName>
</protein>
<reference evidence="1" key="1">
    <citation type="journal article" date="2023" name="G3 (Bethesda)">
        <title>A reference genome for the long-term kleptoplast-retaining sea slug Elysia crispata morphotype clarki.</title>
        <authorList>
            <person name="Eastman K.E."/>
            <person name="Pendleton A.L."/>
            <person name="Shaikh M.A."/>
            <person name="Suttiyut T."/>
            <person name="Ogas R."/>
            <person name="Tomko P."/>
            <person name="Gavelis G."/>
            <person name="Widhalm J.R."/>
            <person name="Wisecaver J.H."/>
        </authorList>
    </citation>
    <scope>NUCLEOTIDE SEQUENCE</scope>
    <source>
        <strain evidence="1">ECLA1</strain>
    </source>
</reference>
<dbReference type="AlphaFoldDB" id="A0AAE1AXI6"/>
<organism evidence="1 2">
    <name type="scientific">Elysia crispata</name>
    <name type="common">lettuce slug</name>
    <dbReference type="NCBI Taxonomy" id="231223"/>
    <lineage>
        <taxon>Eukaryota</taxon>
        <taxon>Metazoa</taxon>
        <taxon>Spiralia</taxon>
        <taxon>Lophotrochozoa</taxon>
        <taxon>Mollusca</taxon>
        <taxon>Gastropoda</taxon>
        <taxon>Heterobranchia</taxon>
        <taxon>Euthyneura</taxon>
        <taxon>Panpulmonata</taxon>
        <taxon>Sacoglossa</taxon>
        <taxon>Placobranchoidea</taxon>
        <taxon>Plakobranchidae</taxon>
        <taxon>Elysia</taxon>
    </lineage>
</organism>
<comment type="caution">
    <text evidence="1">The sequence shown here is derived from an EMBL/GenBank/DDBJ whole genome shotgun (WGS) entry which is preliminary data.</text>
</comment>